<evidence type="ECO:0000256" key="5">
    <source>
        <dbReference type="ARBA" id="ARBA00007330"/>
    </source>
</evidence>
<feature type="coiled-coil region" evidence="25">
    <location>
        <begin position="1119"/>
        <end position="1196"/>
    </location>
</feature>
<dbReference type="FunFam" id="3.40.850.10:FF:000036">
    <property type="entry name" value="Kinesin-like protein"/>
    <property type="match status" value="1"/>
</dbReference>
<evidence type="ECO:0000256" key="9">
    <source>
        <dbReference type="ARBA" id="ARBA00022630"/>
    </source>
</evidence>
<dbReference type="GO" id="GO:0005739">
    <property type="term" value="C:mitochondrion"/>
    <property type="evidence" value="ECO:0007669"/>
    <property type="project" value="UniProtKB-SubCell"/>
</dbReference>
<evidence type="ECO:0000256" key="19">
    <source>
        <dbReference type="ARBA" id="ARBA00023175"/>
    </source>
</evidence>
<evidence type="ECO:0000256" key="22">
    <source>
        <dbReference type="PROSITE-ProRule" id="PRU00259"/>
    </source>
</evidence>
<comment type="similarity">
    <text evidence="5 24">Belongs to the FAD-dependent glycerol-3-phosphate dehydrogenase family.</text>
</comment>
<evidence type="ECO:0000256" key="25">
    <source>
        <dbReference type="SAM" id="Coils"/>
    </source>
</evidence>
<evidence type="ECO:0000256" key="7">
    <source>
        <dbReference type="ARBA" id="ARBA00013029"/>
    </source>
</evidence>
<reference evidence="28 29" key="1">
    <citation type="submission" date="2022-01" db="EMBL/GenBank/DDBJ databases">
        <authorList>
            <person name="Xiong W."/>
            <person name="Schranz E."/>
        </authorList>
    </citation>
    <scope>NUCLEOTIDE SEQUENCE [LARGE SCALE GENOMIC DNA]</scope>
</reference>
<comment type="subunit">
    <text evidence="21">Interacts (via C-terminus) with NEK5.</text>
</comment>
<evidence type="ECO:0000256" key="12">
    <source>
        <dbReference type="ARBA" id="ARBA00022741"/>
    </source>
</evidence>
<organism evidence="28 29">
    <name type="scientific">Lactuca virosa</name>
    <dbReference type="NCBI Taxonomy" id="75947"/>
    <lineage>
        <taxon>Eukaryota</taxon>
        <taxon>Viridiplantae</taxon>
        <taxon>Streptophyta</taxon>
        <taxon>Embryophyta</taxon>
        <taxon>Tracheophyta</taxon>
        <taxon>Spermatophyta</taxon>
        <taxon>Magnoliopsida</taxon>
        <taxon>eudicotyledons</taxon>
        <taxon>Gunneridae</taxon>
        <taxon>Pentapetalae</taxon>
        <taxon>asterids</taxon>
        <taxon>campanulids</taxon>
        <taxon>Asterales</taxon>
        <taxon>Asteraceae</taxon>
        <taxon>Cichorioideae</taxon>
        <taxon>Cichorieae</taxon>
        <taxon>Lactucinae</taxon>
        <taxon>Lactuca</taxon>
    </lineage>
</organism>
<dbReference type="PROSITE" id="PS50067">
    <property type="entry name" value="KINESIN_MOTOR_2"/>
    <property type="match status" value="1"/>
</dbReference>
<dbReference type="SUPFAM" id="SSF51905">
    <property type="entry name" value="FAD/NAD(P)-binding domain"/>
    <property type="match status" value="1"/>
</dbReference>
<dbReference type="InterPro" id="IPR027417">
    <property type="entry name" value="P-loop_NTPase"/>
</dbReference>
<feature type="coiled-coil region" evidence="25">
    <location>
        <begin position="1260"/>
        <end position="1294"/>
    </location>
</feature>
<evidence type="ECO:0000256" key="1">
    <source>
        <dbReference type="ARBA" id="ARBA00001974"/>
    </source>
</evidence>
<comment type="cofactor">
    <cofactor evidence="1 24">
        <name>FAD</name>
        <dbReference type="ChEBI" id="CHEBI:57692"/>
    </cofactor>
</comment>
<dbReference type="PANTHER" id="PTHR11985">
    <property type="entry name" value="GLYCEROL-3-PHOSPHATE DEHYDROGENASE"/>
    <property type="match status" value="1"/>
</dbReference>
<dbReference type="GO" id="GO:0005874">
    <property type="term" value="C:microtubule"/>
    <property type="evidence" value="ECO:0007669"/>
    <property type="project" value="UniProtKB-KW"/>
</dbReference>
<dbReference type="SMART" id="SM00129">
    <property type="entry name" value="KISc"/>
    <property type="match status" value="1"/>
</dbReference>
<protein>
    <recommendedName>
        <fullName evidence="7 24">Glycerol-3-phosphate dehydrogenase</fullName>
        <ecNumber evidence="7 24">1.1.5.3</ecNumber>
    </recommendedName>
</protein>
<gene>
    <name evidence="28" type="ORF">LVIROSA_LOCUS17212</name>
</gene>
<keyword evidence="18" id="KW-0496">Mitochondrion</keyword>
<dbReference type="InterPro" id="IPR011989">
    <property type="entry name" value="ARM-like"/>
</dbReference>
<dbReference type="GO" id="GO:0008017">
    <property type="term" value="F:microtubule binding"/>
    <property type="evidence" value="ECO:0007669"/>
    <property type="project" value="InterPro"/>
</dbReference>
<accession>A0AAU9MYA4</accession>
<keyword evidence="15" id="KW-0809">Transit peptide</keyword>
<keyword evidence="16 24" id="KW-0560">Oxidoreductase</keyword>
<evidence type="ECO:0000256" key="26">
    <source>
        <dbReference type="SAM" id="MobiDB-lite"/>
    </source>
</evidence>
<comment type="similarity">
    <text evidence="6">Belongs to the TRAFAC class myosin-kinesin ATPase superfamily. Kinesin family. Ungrouped subfamily.</text>
</comment>
<evidence type="ECO:0000256" key="3">
    <source>
        <dbReference type="ARBA" id="ARBA00004245"/>
    </source>
</evidence>
<comment type="catalytic activity">
    <reaction evidence="24">
        <text>a quinone + sn-glycerol 3-phosphate = dihydroxyacetone phosphate + a quinol</text>
        <dbReference type="Rhea" id="RHEA:18977"/>
        <dbReference type="ChEBI" id="CHEBI:24646"/>
        <dbReference type="ChEBI" id="CHEBI:57597"/>
        <dbReference type="ChEBI" id="CHEBI:57642"/>
        <dbReference type="ChEBI" id="CHEBI:132124"/>
        <dbReference type="EC" id="1.1.5.3"/>
    </reaction>
</comment>
<evidence type="ECO:0000256" key="2">
    <source>
        <dbReference type="ARBA" id="ARBA00004173"/>
    </source>
</evidence>
<evidence type="ECO:0000256" key="16">
    <source>
        <dbReference type="ARBA" id="ARBA00023002"/>
    </source>
</evidence>
<keyword evidence="19 23" id="KW-0505">Motor protein</keyword>
<dbReference type="InterPro" id="IPR036188">
    <property type="entry name" value="FAD/NAD-bd_sf"/>
</dbReference>
<dbReference type="PANTHER" id="PTHR11985:SF32">
    <property type="entry name" value="GLYCEROL-3-PHOSPHATE DEHYDROGENASE"/>
    <property type="match status" value="1"/>
</dbReference>
<proteinExistence type="inferred from homology"/>
<keyword evidence="8" id="KW-0963">Cytoplasm</keyword>
<evidence type="ECO:0000313" key="29">
    <source>
        <dbReference type="Proteomes" id="UP001157418"/>
    </source>
</evidence>
<comment type="caution">
    <text evidence="28">The sequence shown here is derived from an EMBL/GenBank/DDBJ whole genome shotgun (WGS) entry which is preliminary data.</text>
</comment>
<evidence type="ECO:0000256" key="6">
    <source>
        <dbReference type="ARBA" id="ARBA00010103"/>
    </source>
</evidence>
<feature type="compositionally biased region" description="Low complexity" evidence="26">
    <location>
        <begin position="723"/>
        <end position="744"/>
    </location>
</feature>
<feature type="binding site" evidence="23">
    <location>
        <begin position="843"/>
        <end position="850"/>
    </location>
    <ligand>
        <name>ATP</name>
        <dbReference type="ChEBI" id="CHEBI:30616"/>
    </ligand>
</feature>
<dbReference type="Gene3D" id="3.50.50.60">
    <property type="entry name" value="FAD/NAD(P)-binding domain"/>
    <property type="match status" value="1"/>
</dbReference>
<dbReference type="EC" id="1.1.5.3" evidence="7 24"/>
<feature type="repeat" description="ARM" evidence="22">
    <location>
        <begin position="1466"/>
        <end position="1508"/>
    </location>
</feature>
<dbReference type="Gene3D" id="3.30.9.10">
    <property type="entry name" value="D-Amino Acid Oxidase, subunit A, domain 2"/>
    <property type="match status" value="1"/>
</dbReference>
<dbReference type="Gene3D" id="1.25.10.10">
    <property type="entry name" value="Leucine-rich Repeat Variant"/>
    <property type="match status" value="1"/>
</dbReference>
<evidence type="ECO:0000256" key="15">
    <source>
        <dbReference type="ARBA" id="ARBA00022946"/>
    </source>
</evidence>
<evidence type="ECO:0000256" key="24">
    <source>
        <dbReference type="RuleBase" id="RU361217"/>
    </source>
</evidence>
<evidence type="ECO:0000256" key="11">
    <source>
        <dbReference type="ARBA" id="ARBA00022737"/>
    </source>
</evidence>
<evidence type="ECO:0000256" key="4">
    <source>
        <dbReference type="ARBA" id="ARBA00005157"/>
    </source>
</evidence>
<dbReference type="SUPFAM" id="SSF54373">
    <property type="entry name" value="FAD-linked reductases, C-terminal domain"/>
    <property type="match status" value="1"/>
</dbReference>
<keyword evidence="9 24" id="KW-0285">Flavoprotein</keyword>
<dbReference type="InterPro" id="IPR001752">
    <property type="entry name" value="Kinesin_motor_dom"/>
</dbReference>
<keyword evidence="13" id="KW-0274">FAD</keyword>
<dbReference type="GO" id="GO:0006072">
    <property type="term" value="P:glycerol-3-phosphate metabolic process"/>
    <property type="evidence" value="ECO:0007669"/>
    <property type="project" value="UniProtKB-UniRule"/>
</dbReference>
<evidence type="ECO:0000256" key="21">
    <source>
        <dbReference type="ARBA" id="ARBA00063975"/>
    </source>
</evidence>
<dbReference type="SUPFAM" id="SSF52540">
    <property type="entry name" value="P-loop containing nucleoside triphosphate hydrolases"/>
    <property type="match status" value="1"/>
</dbReference>
<dbReference type="Pfam" id="PF01266">
    <property type="entry name" value="DAO"/>
    <property type="match status" value="1"/>
</dbReference>
<dbReference type="Pfam" id="PF16901">
    <property type="entry name" value="DAO_C"/>
    <property type="match status" value="1"/>
</dbReference>
<keyword evidence="10" id="KW-0493">Microtubule</keyword>
<dbReference type="PRINTS" id="PR01001">
    <property type="entry name" value="FADG3PDH"/>
</dbReference>
<evidence type="ECO:0000313" key="28">
    <source>
        <dbReference type="EMBL" id="CAH1430436.1"/>
    </source>
</evidence>
<evidence type="ECO:0000256" key="20">
    <source>
        <dbReference type="ARBA" id="ARBA00023212"/>
    </source>
</evidence>
<dbReference type="GO" id="GO:0007018">
    <property type="term" value="P:microtubule-based movement"/>
    <property type="evidence" value="ECO:0007669"/>
    <property type="project" value="InterPro"/>
</dbReference>
<dbReference type="EMBL" id="CAKMRJ010003334">
    <property type="protein sequence ID" value="CAH1430436.1"/>
    <property type="molecule type" value="Genomic_DNA"/>
</dbReference>
<dbReference type="SUPFAM" id="SSF48371">
    <property type="entry name" value="ARM repeat"/>
    <property type="match status" value="1"/>
</dbReference>
<evidence type="ECO:0000256" key="23">
    <source>
        <dbReference type="PROSITE-ProRule" id="PRU00283"/>
    </source>
</evidence>
<dbReference type="Pfam" id="PF00225">
    <property type="entry name" value="Kinesin"/>
    <property type="match status" value="1"/>
</dbReference>
<sequence length="1720" mass="190112">MASFFRARRVGVTAASLAVAVGGSYVALRDPYVSSNDRNGSGTALEAVRRKITDPVAVIPSRTLQESSLIAANSSNPLDILVVGGGATGCGVALDAVTRGLRVGLVERDDFSSGTSSRSTKLIHGGVRYLEKAVFNLDYGQLKLVFHALEERKQVIDNAPHLCHALPCMTPCFSWFEALYYWVGLKMYDLVAGRRLLHLSRYYSAQESAELFPTLARKGKDRSLKGTVVYYDGQMNDSRVNVGLACTAALAGASVLNHAEVVNLIKEDGGDRIIGARIRDNLSGTEFETYAKVIVNAGGPFCDSVRKLADKDAKPMICPSSGVHIVLPDYYSPEGMGLIVPKTKDGRVVFMLPWLGRTVAGTTDSNTSITMLPEPHEDEIEFILDAICDYLNVKVRRTDVLSAWSGIRPLATDPNAKNTESISRDHVVCEDFPGLVTITGGKWTTYRSMAEDAVDAAIKSGNLNPKNTSLTSNIRLVGGEGWDPAFFTVLAQEYVRMKVAHNGKIVPGVMDTAAAKHLSHSYGTMAEKVASIAQKENLGKRLAHGYPYLEAEVAYCARNEYCESAVDFIARRSRLAFLDTDAAGRALPRVIQILADEHRWDKKRQKEEFQTATRFLQSFKGKEGKRHNNNTNDKGAPIPIEWKAGTYTPHTHDRRPAGWPEFQRANTLSLPVTITSNCLCLAHCYNRAGLTPSARMLNNGSSKHEKQHVTPPPSARTVGSGGAPSVRSKTPSSSASRRSVTPNSRSHTRQSDDDAEPGRVRVAIRLRPKNTEDLSDADFFDCVELQPELMKLKLKKNNWSSDSYRFDEVFTESASQKRVYEAVAKPVVEGVLNGYNGTIMAYGQTGTGKTYTLGKLGKDDASERGIMVRALEDIIASASPASDSVEMSYLQIYMESVQDLLAPEKVNIPIVDDPKNGEVSVPGAAVVKIQNLDHFLHLLQIGEANRHAANTRMNTESSRSHAILMVSVRRSVIDKEENNTSFQGKDDTSVLVGGHVIPTVRKSKLLLVDLAGSERLDKSGSEGHLVEETKFINLSLSSLGKCINALAENSPHIPTRDSKLTRLLRDSFGGSARTSLIVTIGPSSRYHTETASTIMFGQRAMKVVNYVKLKEEFDYESLCHKLENQIDILTKEVDRQQKSKADNTLRLESNLKECQNSFEEAEKSLIARCELLEKDKSQLESEMKDVLKELNYQKDQNEIIYKEVERLERSLKHCEKFEVETSTYQKVLADTTQMFEEKISELMSHLDDERERSNNIDQQLSSMKNLLSSHEKSMEQYEIERTTYQKALAETTQMYEKRIMELVIQVEDEHARYVGLEDDMISLKKASSDHHSSLQIQGQEEIDTLRKEVQEMSQLHEAALDELELVKTEYKSLSSEKDKLSNELYTVREALSLEEKRRKAVEKELSSIKNAVPESEDDFEDKRPSMKENIARGSTNGAPLGLHNSNKSRESNSFQRTTIAKICEEVGLQKILALLQSADLDVQTHAVKVVANLAAEDINQEKIVQEGGLDALLILLRTSQNTTLLRVASGAIANLAMNELNQGLIMGKGGAALLAHTASKTDDPQTLRMVAGAIANLCGNEKLHLLLIEQGGVRALLGMVRSGNNDVIAQVARGLANFAKCETRAITQGHKEGRSLLMDDGVLSWLLANSNTSSISTRRHIELALCHLAQNEDNTRDFVTSGGVKQLARISVESSRDDIRNLAKKILRLNRAFQAEVQHG</sequence>
<keyword evidence="20" id="KW-0206">Cytoskeleton</keyword>
<feature type="repeat" description="ARM" evidence="22">
    <location>
        <begin position="1507"/>
        <end position="1550"/>
    </location>
</feature>
<dbReference type="InterPro" id="IPR036961">
    <property type="entry name" value="Kinesin_motor_dom_sf"/>
</dbReference>
<dbReference type="InterPro" id="IPR016024">
    <property type="entry name" value="ARM-type_fold"/>
</dbReference>
<dbReference type="Proteomes" id="UP001157418">
    <property type="component" value="Unassembled WGS sequence"/>
</dbReference>
<feature type="region of interest" description="Disordered" evidence="26">
    <location>
        <begin position="695"/>
        <end position="760"/>
    </location>
</feature>
<dbReference type="PROSITE" id="PS00411">
    <property type="entry name" value="KINESIN_MOTOR_1"/>
    <property type="match status" value="1"/>
</dbReference>
<feature type="coiled-coil region" evidence="25">
    <location>
        <begin position="1342"/>
        <end position="1411"/>
    </location>
</feature>
<dbReference type="GO" id="GO:0003777">
    <property type="term" value="F:microtubule motor activity"/>
    <property type="evidence" value="ECO:0007669"/>
    <property type="project" value="InterPro"/>
</dbReference>
<evidence type="ECO:0000256" key="10">
    <source>
        <dbReference type="ARBA" id="ARBA00022701"/>
    </source>
</evidence>
<dbReference type="InterPro" id="IPR031656">
    <property type="entry name" value="DAO_C"/>
</dbReference>
<keyword evidence="14 23" id="KW-0067">ATP-binding</keyword>
<dbReference type="InterPro" id="IPR006076">
    <property type="entry name" value="FAD-dep_OxRdtase"/>
</dbReference>
<feature type="region of interest" description="Disordered" evidence="26">
    <location>
        <begin position="622"/>
        <end position="641"/>
    </location>
</feature>
<comment type="pathway">
    <text evidence="4">Polyol metabolism; glycerol degradation via glycerol kinase pathway; glycerone phosphate from sn-glycerol 3-phosphate (anaerobic route): step 1/1.</text>
</comment>
<keyword evidence="11" id="KW-0677">Repeat</keyword>
<keyword evidence="29" id="KW-1185">Reference proteome</keyword>
<dbReference type="GO" id="GO:0004368">
    <property type="term" value="F:glycerol-3-phosphate dehydrogenase (quinone) activity"/>
    <property type="evidence" value="ECO:0007669"/>
    <property type="project" value="UniProtKB-EC"/>
</dbReference>
<feature type="compositionally biased region" description="Basic and acidic residues" evidence="26">
    <location>
        <begin position="749"/>
        <end position="759"/>
    </location>
</feature>
<dbReference type="PROSITE" id="PS50176">
    <property type="entry name" value="ARM_REPEAT"/>
    <property type="match status" value="2"/>
</dbReference>
<evidence type="ECO:0000256" key="14">
    <source>
        <dbReference type="ARBA" id="ARBA00022840"/>
    </source>
</evidence>
<dbReference type="SMART" id="SM00185">
    <property type="entry name" value="ARM"/>
    <property type="match status" value="4"/>
</dbReference>
<dbReference type="Pfam" id="PF00514">
    <property type="entry name" value="Arm"/>
    <property type="match status" value="1"/>
</dbReference>
<feature type="region of interest" description="Disordered" evidence="26">
    <location>
        <begin position="1430"/>
        <end position="1451"/>
    </location>
</feature>
<evidence type="ECO:0000256" key="8">
    <source>
        <dbReference type="ARBA" id="ARBA00022490"/>
    </source>
</evidence>
<dbReference type="InterPro" id="IPR000225">
    <property type="entry name" value="Armadillo"/>
</dbReference>
<comment type="subcellular location">
    <subcellularLocation>
        <location evidence="3">Cytoplasm</location>
        <location evidence="3">Cytoskeleton</location>
    </subcellularLocation>
    <subcellularLocation>
        <location evidence="2">Mitochondrion</location>
    </subcellularLocation>
</comment>
<keyword evidence="12 23" id="KW-0547">Nucleotide-binding</keyword>
<evidence type="ECO:0000259" key="27">
    <source>
        <dbReference type="PROSITE" id="PS50067"/>
    </source>
</evidence>
<dbReference type="Gene3D" id="1.10.8.870">
    <property type="entry name" value="Alpha-glycerophosphate oxidase, cap domain"/>
    <property type="match status" value="1"/>
</dbReference>
<dbReference type="InterPro" id="IPR038299">
    <property type="entry name" value="DAO_C_sf"/>
</dbReference>
<dbReference type="PROSITE" id="PS00978">
    <property type="entry name" value="FAD_G3PDH_2"/>
    <property type="match status" value="1"/>
</dbReference>
<evidence type="ECO:0000256" key="18">
    <source>
        <dbReference type="ARBA" id="ARBA00023128"/>
    </source>
</evidence>
<dbReference type="InterPro" id="IPR019821">
    <property type="entry name" value="Kinesin_motor_CS"/>
</dbReference>
<dbReference type="Gene3D" id="3.40.850.10">
    <property type="entry name" value="Kinesin motor domain"/>
    <property type="match status" value="1"/>
</dbReference>
<keyword evidence="17 25" id="KW-0175">Coiled coil</keyword>
<feature type="domain" description="Kinesin motor" evidence="27">
    <location>
        <begin position="759"/>
        <end position="1103"/>
    </location>
</feature>
<evidence type="ECO:0000256" key="13">
    <source>
        <dbReference type="ARBA" id="ARBA00022827"/>
    </source>
</evidence>
<evidence type="ECO:0000256" key="17">
    <source>
        <dbReference type="ARBA" id="ARBA00023054"/>
    </source>
</evidence>
<dbReference type="FunFam" id="1.10.8.870:FF:000004">
    <property type="entry name" value="Glycerol-3-phosphate dehydrogenase"/>
    <property type="match status" value="1"/>
</dbReference>
<dbReference type="InterPro" id="IPR000447">
    <property type="entry name" value="G3P_DH_FAD-dep"/>
</dbReference>
<dbReference type="CDD" id="cd00106">
    <property type="entry name" value="KISc"/>
    <property type="match status" value="1"/>
</dbReference>
<dbReference type="GO" id="GO:0005524">
    <property type="term" value="F:ATP binding"/>
    <property type="evidence" value="ECO:0007669"/>
    <property type="project" value="UniProtKB-UniRule"/>
</dbReference>
<name>A0AAU9MYA4_9ASTR</name>
<dbReference type="PROSITE" id="PS00977">
    <property type="entry name" value="FAD_G3PDH_1"/>
    <property type="match status" value="1"/>
</dbReference>